<dbReference type="RefSeq" id="WP_175504549.1">
    <property type="nucleotide sequence ID" value="NZ_CP054840.1"/>
</dbReference>
<dbReference type="InterPro" id="IPR025423">
    <property type="entry name" value="TMEM205-like"/>
</dbReference>
<dbReference type="AlphaFoldDB" id="A0A6N1X6P0"/>
<feature type="transmembrane region" description="Helical" evidence="5">
    <location>
        <begin position="116"/>
        <end position="137"/>
    </location>
</feature>
<feature type="transmembrane region" description="Helical" evidence="5">
    <location>
        <begin position="48"/>
        <end position="70"/>
    </location>
</feature>
<sequence length="144" mass="15749">MAKFASQLPQRLPVLAAALWWGGLSVIGFIAVPLLFAHLPTPAMAGRMAATLFTAQTWVSVACTALLLVLAKRRHAEAEEPWARDVLALLIGGMLLALLVQFGVSPRIVAKQDLRLWHSVGTLMYALQWVCALRVLWRTSAPQP</sequence>
<dbReference type="KEGG" id="aant:HUK68_13035"/>
<reference evidence="7 8" key="1">
    <citation type="submission" date="2020-06" db="EMBL/GenBank/DDBJ databases">
        <title>Acidovorax antarctica sp. nov., isolated from Corinth ice sheet soil, Antarctic Fields Peninsula.</title>
        <authorList>
            <person name="Xu Q."/>
            <person name="Peng F."/>
        </authorList>
    </citation>
    <scope>NUCLEOTIDE SEQUENCE [LARGE SCALE GENOMIC DNA]</scope>
    <source>
        <strain evidence="7 8">16-35-5</strain>
    </source>
</reference>
<keyword evidence="4 5" id="KW-0472">Membrane</keyword>
<keyword evidence="3 5" id="KW-1133">Transmembrane helix</keyword>
<protein>
    <submittedName>
        <fullName evidence="7">DUF4149 domain-containing protein</fullName>
    </submittedName>
</protein>
<evidence type="ECO:0000259" key="6">
    <source>
        <dbReference type="Pfam" id="PF13664"/>
    </source>
</evidence>
<evidence type="ECO:0000313" key="7">
    <source>
        <dbReference type="EMBL" id="QKV53742.1"/>
    </source>
</evidence>
<proteinExistence type="predicted"/>
<name>A0A6N1X6P0_9BURK</name>
<comment type="subcellular location">
    <subcellularLocation>
        <location evidence="1">Membrane</location>
    </subcellularLocation>
</comment>
<evidence type="ECO:0000256" key="4">
    <source>
        <dbReference type="ARBA" id="ARBA00023136"/>
    </source>
</evidence>
<evidence type="ECO:0000313" key="8">
    <source>
        <dbReference type="Proteomes" id="UP000509579"/>
    </source>
</evidence>
<evidence type="ECO:0000256" key="2">
    <source>
        <dbReference type="ARBA" id="ARBA00022692"/>
    </source>
</evidence>
<keyword evidence="2 5" id="KW-0812">Transmembrane</keyword>
<evidence type="ECO:0000256" key="3">
    <source>
        <dbReference type="ARBA" id="ARBA00022989"/>
    </source>
</evidence>
<dbReference type="Proteomes" id="UP000509579">
    <property type="component" value="Chromosome"/>
</dbReference>
<accession>A0A6N1X6P0</accession>
<dbReference type="GO" id="GO:0016020">
    <property type="term" value="C:membrane"/>
    <property type="evidence" value="ECO:0007669"/>
    <property type="project" value="UniProtKB-SubCell"/>
</dbReference>
<evidence type="ECO:0000256" key="1">
    <source>
        <dbReference type="ARBA" id="ARBA00004370"/>
    </source>
</evidence>
<gene>
    <name evidence="7" type="ORF">HUK68_13035</name>
</gene>
<feature type="transmembrane region" description="Helical" evidence="5">
    <location>
        <begin position="12"/>
        <end position="36"/>
    </location>
</feature>
<feature type="transmembrane region" description="Helical" evidence="5">
    <location>
        <begin position="82"/>
        <end position="104"/>
    </location>
</feature>
<dbReference type="Pfam" id="PF13664">
    <property type="entry name" value="DUF4149"/>
    <property type="match status" value="1"/>
</dbReference>
<feature type="domain" description="TMEM205-like" evidence="6">
    <location>
        <begin position="15"/>
        <end position="113"/>
    </location>
</feature>
<dbReference type="EMBL" id="CP054840">
    <property type="protein sequence ID" value="QKV53742.1"/>
    <property type="molecule type" value="Genomic_DNA"/>
</dbReference>
<evidence type="ECO:0000256" key="5">
    <source>
        <dbReference type="SAM" id="Phobius"/>
    </source>
</evidence>
<keyword evidence="8" id="KW-1185">Reference proteome</keyword>
<organism evidence="7 8">
    <name type="scientific">Comamonas antarctica</name>
    <dbReference type="NCBI Taxonomy" id="2743470"/>
    <lineage>
        <taxon>Bacteria</taxon>
        <taxon>Pseudomonadati</taxon>
        <taxon>Pseudomonadota</taxon>
        <taxon>Betaproteobacteria</taxon>
        <taxon>Burkholderiales</taxon>
        <taxon>Comamonadaceae</taxon>
        <taxon>Comamonas</taxon>
    </lineage>
</organism>